<accession>A0A7G1ILZ3</accession>
<feature type="region of interest" description="Disordered" evidence="2">
    <location>
        <begin position="1"/>
        <end position="21"/>
    </location>
</feature>
<evidence type="ECO:0000256" key="1">
    <source>
        <dbReference type="ARBA" id="ARBA00023244"/>
    </source>
</evidence>
<sequence length="88" mass="9043">MMTRGRKPTPGRITFVGSGPGDPGLLTTRAAAVLANAALVFTDPDVPEPVLALIGKDLPPVSGPAPAAAHAGRTSAWLRESPPRAPRR</sequence>
<evidence type="ECO:0000256" key="2">
    <source>
        <dbReference type="SAM" id="MobiDB-lite"/>
    </source>
</evidence>
<keyword evidence="1" id="KW-0627">Porphyrin biosynthesis</keyword>
<dbReference type="PANTHER" id="PTHR45790:SF3">
    <property type="entry name" value="S-ADENOSYL-L-METHIONINE-DEPENDENT UROPORPHYRINOGEN III METHYLTRANSFERASE, CHLOROPLASTIC"/>
    <property type="match status" value="1"/>
</dbReference>
<feature type="region of interest" description="Disordered" evidence="2">
    <location>
        <begin position="57"/>
        <end position="88"/>
    </location>
</feature>
<dbReference type="InterPro" id="IPR050161">
    <property type="entry name" value="Siro_Cobalamin_biosynth"/>
</dbReference>
<dbReference type="AlphaFoldDB" id="A0A7G1ILZ3"/>
<name>A0A7G1ILZ3_MYCKA</name>
<dbReference type="EMBL" id="AP023343">
    <property type="protein sequence ID" value="BCI91404.1"/>
    <property type="molecule type" value="Genomic_DNA"/>
</dbReference>
<dbReference type="Gene3D" id="3.40.1010.10">
    <property type="entry name" value="Cobalt-precorrin-4 Transmethylase, Domain 1"/>
    <property type="match status" value="1"/>
</dbReference>
<dbReference type="SUPFAM" id="SSF53790">
    <property type="entry name" value="Tetrapyrrole methylase"/>
    <property type="match status" value="1"/>
</dbReference>
<evidence type="ECO:0000313" key="4">
    <source>
        <dbReference type="EMBL" id="BCI91404.1"/>
    </source>
</evidence>
<evidence type="ECO:0000313" key="5">
    <source>
        <dbReference type="Proteomes" id="UP000516380"/>
    </source>
</evidence>
<dbReference type="InterPro" id="IPR000878">
    <property type="entry name" value="4pyrrol_Mease"/>
</dbReference>
<reference evidence="4 5" key="1">
    <citation type="submission" date="2020-07" db="EMBL/GenBank/DDBJ databases">
        <title>Mycobacterium kansasii (former subtype) with zoonotic potential isolated from diseased indoor pet cat, Japan.</title>
        <authorList>
            <person name="Fukano H."/>
            <person name="Terazono T."/>
            <person name="Hoshino Y."/>
        </authorList>
    </citation>
    <scope>NUCLEOTIDE SEQUENCE [LARGE SCALE GENOMIC DNA]</scope>
    <source>
        <strain evidence="4 5">Kuro-I</strain>
    </source>
</reference>
<dbReference type="Proteomes" id="UP000516380">
    <property type="component" value="Chromosome"/>
</dbReference>
<organism evidence="4 5">
    <name type="scientific">Mycobacterium kansasii</name>
    <dbReference type="NCBI Taxonomy" id="1768"/>
    <lineage>
        <taxon>Bacteria</taxon>
        <taxon>Bacillati</taxon>
        <taxon>Actinomycetota</taxon>
        <taxon>Actinomycetes</taxon>
        <taxon>Mycobacteriales</taxon>
        <taxon>Mycobacteriaceae</taxon>
        <taxon>Mycobacterium</taxon>
    </lineage>
</organism>
<dbReference type="InterPro" id="IPR014777">
    <property type="entry name" value="4pyrrole_Mease_sub1"/>
</dbReference>
<dbReference type="InterPro" id="IPR035996">
    <property type="entry name" value="4pyrrol_Methylase_sf"/>
</dbReference>
<dbReference type="GO" id="GO:0004851">
    <property type="term" value="F:uroporphyrin-III C-methyltransferase activity"/>
    <property type="evidence" value="ECO:0007669"/>
    <property type="project" value="TreeGrafter"/>
</dbReference>
<protein>
    <recommendedName>
        <fullName evidence="3">Tetrapyrrole methylase domain-containing protein</fullName>
    </recommendedName>
</protein>
<evidence type="ECO:0000259" key="3">
    <source>
        <dbReference type="Pfam" id="PF00590"/>
    </source>
</evidence>
<proteinExistence type="predicted"/>
<dbReference type="Pfam" id="PF00590">
    <property type="entry name" value="TP_methylase"/>
    <property type="match status" value="1"/>
</dbReference>
<dbReference type="PANTHER" id="PTHR45790">
    <property type="entry name" value="SIROHEME SYNTHASE-RELATED"/>
    <property type="match status" value="1"/>
</dbReference>
<feature type="domain" description="Tetrapyrrole methylase" evidence="3">
    <location>
        <begin position="12"/>
        <end position="62"/>
    </location>
</feature>
<dbReference type="GO" id="GO:0019354">
    <property type="term" value="P:siroheme biosynthetic process"/>
    <property type="evidence" value="ECO:0007669"/>
    <property type="project" value="TreeGrafter"/>
</dbReference>
<keyword evidence="5" id="KW-1185">Reference proteome</keyword>
<gene>
    <name evidence="4" type="ORF">NIIDMKKI_66100</name>
</gene>